<keyword evidence="1" id="KW-0472">Membrane</keyword>
<feature type="transmembrane region" description="Helical" evidence="1">
    <location>
        <begin position="118"/>
        <end position="147"/>
    </location>
</feature>
<evidence type="ECO:0000259" key="2">
    <source>
        <dbReference type="Pfam" id="PF23636"/>
    </source>
</evidence>
<reference evidence="3 4" key="1">
    <citation type="journal article" date="2019" name="Int. J. Syst. Evol. Microbiol.">
        <title>The Global Catalogue of Microorganisms (GCM) 10K type strain sequencing project: providing services to taxonomists for standard genome sequencing and annotation.</title>
        <authorList>
            <consortium name="The Broad Institute Genomics Platform"/>
            <consortium name="The Broad Institute Genome Sequencing Center for Infectious Disease"/>
            <person name="Wu L."/>
            <person name="Ma J."/>
        </authorList>
    </citation>
    <scope>NUCLEOTIDE SEQUENCE [LARGE SCALE GENOMIC DNA]</scope>
    <source>
        <strain evidence="3 4">JCM 15589</strain>
    </source>
</reference>
<evidence type="ECO:0000256" key="1">
    <source>
        <dbReference type="SAM" id="Phobius"/>
    </source>
</evidence>
<dbReference type="Pfam" id="PF23636">
    <property type="entry name" value="DUF7144"/>
    <property type="match status" value="1"/>
</dbReference>
<feature type="transmembrane region" description="Helical" evidence="1">
    <location>
        <begin position="167"/>
        <end position="186"/>
    </location>
</feature>
<evidence type="ECO:0000313" key="3">
    <source>
        <dbReference type="EMBL" id="GAA1737020.1"/>
    </source>
</evidence>
<dbReference type="InterPro" id="IPR055568">
    <property type="entry name" value="DUF7144"/>
</dbReference>
<dbReference type="Proteomes" id="UP001501138">
    <property type="component" value="Unassembled WGS sequence"/>
</dbReference>
<gene>
    <name evidence="3" type="ORF">GCM10009809_35270</name>
</gene>
<sequence length="239" mass="25192">MLWNADQAVTNVASASSAVASSSTRRLISLRPDAAPSAPGAAPDPPAAPLVVPAVASPVDMIASLRLRPRAGNPIIVADDLPFRTATRRVARQADVTAEWEGDRMTGTTSTETREPSAWAVGGTALGASLLIMVGLFQGFEGLAAIVNDDFFLRTESYAFALDLTTWGWIHLVLGVVLVLTGFFLLTGSPVASGIAIGLAGLSALSNFLFLPYYPVWAVLVIALDVFVIWAILRTTADR</sequence>
<feature type="transmembrane region" description="Helical" evidence="1">
    <location>
        <begin position="191"/>
        <end position="210"/>
    </location>
</feature>
<evidence type="ECO:0000313" key="4">
    <source>
        <dbReference type="Proteomes" id="UP001501138"/>
    </source>
</evidence>
<keyword evidence="1" id="KW-1133">Transmembrane helix</keyword>
<dbReference type="EMBL" id="BAAAPM010000008">
    <property type="protein sequence ID" value="GAA1737020.1"/>
    <property type="molecule type" value="Genomic_DNA"/>
</dbReference>
<comment type="caution">
    <text evidence="3">The sequence shown here is derived from an EMBL/GenBank/DDBJ whole genome shotgun (WGS) entry which is preliminary data.</text>
</comment>
<keyword evidence="1" id="KW-0812">Transmembrane</keyword>
<accession>A0ABN2JRW8</accession>
<feature type="transmembrane region" description="Helical" evidence="1">
    <location>
        <begin position="216"/>
        <end position="233"/>
    </location>
</feature>
<keyword evidence="4" id="KW-1185">Reference proteome</keyword>
<feature type="domain" description="DUF7144" evidence="2">
    <location>
        <begin position="124"/>
        <end position="234"/>
    </location>
</feature>
<organism evidence="3 4">
    <name type="scientific">Isoptericola hypogeus</name>
    <dbReference type="NCBI Taxonomy" id="300179"/>
    <lineage>
        <taxon>Bacteria</taxon>
        <taxon>Bacillati</taxon>
        <taxon>Actinomycetota</taxon>
        <taxon>Actinomycetes</taxon>
        <taxon>Micrococcales</taxon>
        <taxon>Promicromonosporaceae</taxon>
        <taxon>Isoptericola</taxon>
    </lineage>
</organism>
<proteinExistence type="predicted"/>
<protein>
    <recommendedName>
        <fullName evidence="2">DUF7144 domain-containing protein</fullName>
    </recommendedName>
</protein>
<name>A0ABN2JRW8_9MICO</name>